<dbReference type="Proteomes" id="UP000314294">
    <property type="component" value="Unassembled WGS sequence"/>
</dbReference>
<evidence type="ECO:0000256" key="1">
    <source>
        <dbReference type="SAM" id="MobiDB-lite"/>
    </source>
</evidence>
<reference evidence="2 3" key="1">
    <citation type="submission" date="2019-03" db="EMBL/GenBank/DDBJ databases">
        <title>First draft genome of Liparis tanakae, snailfish: a comprehensive survey of snailfish specific genes.</title>
        <authorList>
            <person name="Kim W."/>
            <person name="Song I."/>
            <person name="Jeong J.-H."/>
            <person name="Kim D."/>
            <person name="Kim S."/>
            <person name="Ryu S."/>
            <person name="Song J.Y."/>
            <person name="Lee S.K."/>
        </authorList>
    </citation>
    <scope>NUCLEOTIDE SEQUENCE [LARGE SCALE GENOMIC DNA]</scope>
    <source>
        <tissue evidence="2">Muscle</tissue>
    </source>
</reference>
<protein>
    <submittedName>
        <fullName evidence="2">Uncharacterized protein</fullName>
    </submittedName>
</protein>
<keyword evidence="3" id="KW-1185">Reference proteome</keyword>
<feature type="region of interest" description="Disordered" evidence="1">
    <location>
        <begin position="1"/>
        <end position="75"/>
    </location>
</feature>
<accession>A0A4Z2GF16</accession>
<sequence>MTAPNEPREEDKRRGLEIWRAAEGRRTGGREREREIEGDTWQGQRGDGRGEINATAGGRRQRRTEDGRREGRIEEETESLPLYLALPFTAGLILAHDTLTSLK</sequence>
<organism evidence="2 3">
    <name type="scientific">Liparis tanakae</name>
    <name type="common">Tanaka's snailfish</name>
    <dbReference type="NCBI Taxonomy" id="230148"/>
    <lineage>
        <taxon>Eukaryota</taxon>
        <taxon>Metazoa</taxon>
        <taxon>Chordata</taxon>
        <taxon>Craniata</taxon>
        <taxon>Vertebrata</taxon>
        <taxon>Euteleostomi</taxon>
        <taxon>Actinopterygii</taxon>
        <taxon>Neopterygii</taxon>
        <taxon>Teleostei</taxon>
        <taxon>Neoteleostei</taxon>
        <taxon>Acanthomorphata</taxon>
        <taxon>Eupercaria</taxon>
        <taxon>Perciformes</taxon>
        <taxon>Cottioidei</taxon>
        <taxon>Cottales</taxon>
        <taxon>Liparidae</taxon>
        <taxon>Liparis</taxon>
    </lineage>
</organism>
<dbReference type="EMBL" id="SRLO01000564">
    <property type="protein sequence ID" value="TNN51979.1"/>
    <property type="molecule type" value="Genomic_DNA"/>
</dbReference>
<name>A0A4Z2GF16_9TELE</name>
<dbReference type="AlphaFoldDB" id="A0A4Z2GF16"/>
<feature type="compositionally biased region" description="Basic and acidic residues" evidence="1">
    <location>
        <begin position="1"/>
        <end position="37"/>
    </location>
</feature>
<comment type="caution">
    <text evidence="2">The sequence shown here is derived from an EMBL/GenBank/DDBJ whole genome shotgun (WGS) entry which is preliminary data.</text>
</comment>
<evidence type="ECO:0000313" key="2">
    <source>
        <dbReference type="EMBL" id="TNN51979.1"/>
    </source>
</evidence>
<gene>
    <name evidence="2" type="ORF">EYF80_037829</name>
</gene>
<proteinExistence type="predicted"/>
<evidence type="ECO:0000313" key="3">
    <source>
        <dbReference type="Proteomes" id="UP000314294"/>
    </source>
</evidence>
<feature type="compositionally biased region" description="Basic and acidic residues" evidence="1">
    <location>
        <begin position="63"/>
        <end position="74"/>
    </location>
</feature>